<sequence length="47" mass="5363">YPGHWATDYFCTLEELIGQAISDQAMRDLHLGRGVPQRVSEQERSNS</sequence>
<feature type="non-terminal residue" evidence="1">
    <location>
        <position position="1"/>
    </location>
</feature>
<dbReference type="AlphaFoldDB" id="X1LQI2"/>
<accession>X1LQI2</accession>
<protein>
    <submittedName>
        <fullName evidence="1">Uncharacterized protein</fullName>
    </submittedName>
</protein>
<name>X1LQI2_9ZZZZ</name>
<gene>
    <name evidence="1" type="ORF">S06H3_33370</name>
</gene>
<organism evidence="1">
    <name type="scientific">marine sediment metagenome</name>
    <dbReference type="NCBI Taxonomy" id="412755"/>
    <lineage>
        <taxon>unclassified sequences</taxon>
        <taxon>metagenomes</taxon>
        <taxon>ecological metagenomes</taxon>
    </lineage>
</organism>
<evidence type="ECO:0000313" key="1">
    <source>
        <dbReference type="EMBL" id="GAI21358.1"/>
    </source>
</evidence>
<proteinExistence type="predicted"/>
<comment type="caution">
    <text evidence="1">The sequence shown here is derived from an EMBL/GenBank/DDBJ whole genome shotgun (WGS) entry which is preliminary data.</text>
</comment>
<reference evidence="1" key="1">
    <citation type="journal article" date="2014" name="Front. Microbiol.">
        <title>High frequency of phylogenetically diverse reductive dehalogenase-homologous genes in deep subseafloor sedimentary metagenomes.</title>
        <authorList>
            <person name="Kawai M."/>
            <person name="Futagami T."/>
            <person name="Toyoda A."/>
            <person name="Takaki Y."/>
            <person name="Nishi S."/>
            <person name="Hori S."/>
            <person name="Arai W."/>
            <person name="Tsubouchi T."/>
            <person name="Morono Y."/>
            <person name="Uchiyama I."/>
            <person name="Ito T."/>
            <person name="Fujiyama A."/>
            <person name="Inagaki F."/>
            <person name="Takami H."/>
        </authorList>
    </citation>
    <scope>NUCLEOTIDE SEQUENCE</scope>
    <source>
        <strain evidence="1">Expedition CK06-06</strain>
    </source>
</reference>
<dbReference type="EMBL" id="BARV01019910">
    <property type="protein sequence ID" value="GAI21358.1"/>
    <property type="molecule type" value="Genomic_DNA"/>
</dbReference>